<evidence type="ECO:0000259" key="4">
    <source>
        <dbReference type="PROSITE" id="PS01124"/>
    </source>
</evidence>
<evidence type="ECO:0000256" key="2">
    <source>
        <dbReference type="ARBA" id="ARBA00023125"/>
    </source>
</evidence>
<dbReference type="PROSITE" id="PS00041">
    <property type="entry name" value="HTH_ARAC_FAMILY_1"/>
    <property type="match status" value="1"/>
</dbReference>
<dbReference type="OrthoDB" id="8004517at2"/>
<dbReference type="SMART" id="SM00342">
    <property type="entry name" value="HTH_ARAC"/>
    <property type="match status" value="1"/>
</dbReference>
<comment type="caution">
    <text evidence="5">The sequence shown here is derived from an EMBL/GenBank/DDBJ whole genome shotgun (WGS) entry which is preliminary data.</text>
</comment>
<dbReference type="Proteomes" id="UP000286997">
    <property type="component" value="Unassembled WGS sequence"/>
</dbReference>
<gene>
    <name evidence="5" type="ORF">EOE48_02275</name>
</gene>
<dbReference type="InterPro" id="IPR018062">
    <property type="entry name" value="HTH_AraC-typ_CS"/>
</dbReference>
<dbReference type="PANTHER" id="PTHR46796:SF6">
    <property type="entry name" value="ARAC SUBFAMILY"/>
    <property type="match status" value="1"/>
</dbReference>
<keyword evidence="3" id="KW-0804">Transcription</keyword>
<evidence type="ECO:0000256" key="1">
    <source>
        <dbReference type="ARBA" id="ARBA00023015"/>
    </source>
</evidence>
<dbReference type="EMBL" id="SACP01000001">
    <property type="protein sequence ID" value="RVU21892.1"/>
    <property type="molecule type" value="Genomic_DNA"/>
</dbReference>
<dbReference type="InterPro" id="IPR009057">
    <property type="entry name" value="Homeodomain-like_sf"/>
</dbReference>
<dbReference type="GO" id="GO:0043565">
    <property type="term" value="F:sequence-specific DNA binding"/>
    <property type="evidence" value="ECO:0007669"/>
    <property type="project" value="InterPro"/>
</dbReference>
<proteinExistence type="predicted"/>
<dbReference type="Pfam" id="PF12833">
    <property type="entry name" value="HTH_18"/>
    <property type="match status" value="1"/>
</dbReference>
<organism evidence="5 6">
    <name type="scientific">Methylobacterium oryzihabitans</name>
    <dbReference type="NCBI Taxonomy" id="2499852"/>
    <lineage>
        <taxon>Bacteria</taxon>
        <taxon>Pseudomonadati</taxon>
        <taxon>Pseudomonadota</taxon>
        <taxon>Alphaproteobacteria</taxon>
        <taxon>Hyphomicrobiales</taxon>
        <taxon>Methylobacteriaceae</taxon>
        <taxon>Methylobacterium</taxon>
    </lineage>
</organism>
<protein>
    <submittedName>
        <fullName evidence="5">Helix-turn-helix domain-containing protein</fullName>
    </submittedName>
</protein>
<dbReference type="Gene3D" id="1.10.10.60">
    <property type="entry name" value="Homeodomain-like"/>
    <property type="match status" value="1"/>
</dbReference>
<accession>A0A437PHX7</accession>
<keyword evidence="1" id="KW-0805">Transcription regulation</keyword>
<keyword evidence="2" id="KW-0238">DNA-binding</keyword>
<dbReference type="AlphaFoldDB" id="A0A437PHX7"/>
<evidence type="ECO:0000256" key="3">
    <source>
        <dbReference type="ARBA" id="ARBA00023163"/>
    </source>
</evidence>
<sequence>MTAVASIPSFYYRPSGQPAGEVFEQWRDLMGPMYEIGPAAPSVRLPSGSTVAYQVGDLIAHRTLFTTQRIRRDRRRTEAGPDHFLIQLWRSGRFTGSIAGQPLTMTTGGVAILDRRNLVDGMLDRTDTLGVVVPRDRLHVPTVEAHGLRLDAARNRLLGARLTSFHRQLPAASRDDIPALAGELIAFLHRLLDRSRAGDALEGRELDGGLLALAKSVVRTYLTRPDLSPDFVAGQMGVSRATLYRLFEREDGVMRFVQGERLHAVRNALADPLETRSLARLAEVFALTSPSQLSRGFRNRYGVSPRAWRTERRAALAGGHESRQLWTWLRETR</sequence>
<dbReference type="RefSeq" id="WP_127727134.1">
    <property type="nucleotide sequence ID" value="NZ_SACP01000001.1"/>
</dbReference>
<dbReference type="PANTHER" id="PTHR46796">
    <property type="entry name" value="HTH-TYPE TRANSCRIPTIONAL ACTIVATOR RHAS-RELATED"/>
    <property type="match status" value="1"/>
</dbReference>
<dbReference type="GO" id="GO:0003700">
    <property type="term" value="F:DNA-binding transcription factor activity"/>
    <property type="evidence" value="ECO:0007669"/>
    <property type="project" value="InterPro"/>
</dbReference>
<evidence type="ECO:0000313" key="6">
    <source>
        <dbReference type="Proteomes" id="UP000286997"/>
    </source>
</evidence>
<dbReference type="InterPro" id="IPR018060">
    <property type="entry name" value="HTH_AraC"/>
</dbReference>
<name>A0A437PHX7_9HYPH</name>
<keyword evidence="6" id="KW-1185">Reference proteome</keyword>
<dbReference type="SUPFAM" id="SSF46689">
    <property type="entry name" value="Homeodomain-like"/>
    <property type="match status" value="1"/>
</dbReference>
<reference evidence="5 6" key="1">
    <citation type="submission" date="2019-01" db="EMBL/GenBank/DDBJ databases">
        <authorList>
            <person name="Chen W.-M."/>
        </authorList>
    </citation>
    <scope>NUCLEOTIDE SEQUENCE [LARGE SCALE GENOMIC DNA]</scope>
    <source>
        <strain evidence="5 6">TER-1</strain>
    </source>
</reference>
<dbReference type="InterPro" id="IPR050204">
    <property type="entry name" value="AraC_XylS_family_regulators"/>
</dbReference>
<evidence type="ECO:0000313" key="5">
    <source>
        <dbReference type="EMBL" id="RVU21892.1"/>
    </source>
</evidence>
<feature type="domain" description="HTH araC/xylS-type" evidence="4">
    <location>
        <begin position="212"/>
        <end position="311"/>
    </location>
</feature>
<dbReference type="PROSITE" id="PS01124">
    <property type="entry name" value="HTH_ARAC_FAMILY_2"/>
    <property type="match status" value="1"/>
</dbReference>